<dbReference type="Proteomes" id="UP001580430">
    <property type="component" value="Unassembled WGS sequence"/>
</dbReference>
<gene>
    <name evidence="1" type="ORF">ACE5LO_11655</name>
</gene>
<name>A0ABV5C0J4_9BACL</name>
<accession>A0ABV5C0J4</accession>
<sequence>MEDYEKCGNHVFLTAESAQKTIELAINHIVEDARQKARSKAFDDCTTYWKAEIEKIHAFGAPPRAQLSKILALFRIEVREEEQS</sequence>
<dbReference type="RefSeq" id="WP_375520195.1">
    <property type="nucleotide sequence ID" value="NZ_JBHIRY010000009.1"/>
</dbReference>
<protein>
    <submittedName>
        <fullName evidence="1">Uncharacterized protein</fullName>
    </submittedName>
</protein>
<dbReference type="EMBL" id="JBHIRY010000009">
    <property type="protein sequence ID" value="MFB5761047.1"/>
    <property type="molecule type" value="Genomic_DNA"/>
</dbReference>
<organism evidence="1 2">
    <name type="scientific">Paenibacillus medicaginis</name>
    <dbReference type="NCBI Taxonomy" id="1470560"/>
    <lineage>
        <taxon>Bacteria</taxon>
        <taxon>Bacillati</taxon>
        <taxon>Bacillota</taxon>
        <taxon>Bacilli</taxon>
        <taxon>Bacillales</taxon>
        <taxon>Paenibacillaceae</taxon>
        <taxon>Paenibacillus</taxon>
    </lineage>
</organism>
<reference evidence="1 2" key="1">
    <citation type="submission" date="2024-09" db="EMBL/GenBank/DDBJ databases">
        <title>Paenibacillus zeirhizospherea sp. nov., isolated from surface of the maize (Zea mays) roots in a horticulture field, Hungary.</title>
        <authorList>
            <person name="Marton D."/>
            <person name="Farkas M."/>
            <person name="Bedics A."/>
            <person name="Toth E."/>
            <person name="Tancsics A."/>
            <person name="Boka K."/>
            <person name="Marati G."/>
            <person name="Kriszt B."/>
            <person name="Cserhati M."/>
        </authorList>
    </citation>
    <scope>NUCLEOTIDE SEQUENCE [LARGE SCALE GENOMIC DNA]</scope>
    <source>
        <strain evidence="1 2">JCM 18446</strain>
    </source>
</reference>
<comment type="caution">
    <text evidence="1">The sequence shown here is derived from an EMBL/GenBank/DDBJ whole genome shotgun (WGS) entry which is preliminary data.</text>
</comment>
<proteinExistence type="predicted"/>
<evidence type="ECO:0000313" key="2">
    <source>
        <dbReference type="Proteomes" id="UP001580430"/>
    </source>
</evidence>
<evidence type="ECO:0000313" key="1">
    <source>
        <dbReference type="EMBL" id="MFB5761047.1"/>
    </source>
</evidence>
<keyword evidence="2" id="KW-1185">Reference proteome</keyword>